<gene>
    <name evidence="3" type="ORF">XTPLMG730_2385</name>
</gene>
<evidence type="ECO:0000259" key="2">
    <source>
        <dbReference type="Pfam" id="PF09832"/>
    </source>
</evidence>
<sequence>MNPTPLLSRRWPQRLLLAALLALAASPALAEPPSDGDINRLLSASRAQNMLDSMLPQIEAMQRQQFAQLTAQRPLDAAQQQKVQQIQQRTQATVRKALSWQEMRPLYVNLYKQSFSRQDVLAMAEFYESPAGQSMLDKTPQLMQNLMGAIQQKITPLFADLQKDLEQTVNTPPAAPAKKP</sequence>
<evidence type="ECO:0000256" key="1">
    <source>
        <dbReference type="SAM" id="SignalP"/>
    </source>
</evidence>
<dbReference type="AlphaFoldDB" id="A0A0K2ZYB8"/>
<proteinExistence type="predicted"/>
<reference evidence="3 4" key="1">
    <citation type="submission" date="2015-07" db="EMBL/GenBank/DDBJ databases">
        <authorList>
            <person name="Noorani M."/>
        </authorList>
    </citation>
    <scope>NUCLEOTIDE SEQUENCE [LARGE SCALE GENOMIC DNA]</scope>
    <source>
        <strain evidence="3">LMG730</strain>
    </source>
</reference>
<accession>A0A0K2ZYB8</accession>
<evidence type="ECO:0000313" key="3">
    <source>
        <dbReference type="EMBL" id="CTP89159.1"/>
    </source>
</evidence>
<feature type="signal peptide" evidence="1">
    <location>
        <begin position="1"/>
        <end position="30"/>
    </location>
</feature>
<dbReference type="Proteomes" id="UP000045978">
    <property type="component" value="Unassembled WGS sequence"/>
</dbReference>
<protein>
    <recommendedName>
        <fullName evidence="2">DUF2059 domain-containing protein</fullName>
    </recommendedName>
</protein>
<evidence type="ECO:0000313" key="4">
    <source>
        <dbReference type="Proteomes" id="UP000045978"/>
    </source>
</evidence>
<feature type="chain" id="PRO_5005492985" description="DUF2059 domain-containing protein" evidence="1">
    <location>
        <begin position="31"/>
        <end position="180"/>
    </location>
</feature>
<dbReference type="EMBL" id="CXOJ01000053">
    <property type="protein sequence ID" value="CTP89159.1"/>
    <property type="molecule type" value="Genomic_DNA"/>
</dbReference>
<feature type="domain" description="DUF2059" evidence="2">
    <location>
        <begin position="101"/>
        <end position="158"/>
    </location>
</feature>
<name>A0A0K2ZYB8_9XANT</name>
<dbReference type="Pfam" id="PF09832">
    <property type="entry name" value="DUF2059"/>
    <property type="match status" value="1"/>
</dbReference>
<organism evidence="3 4">
    <name type="scientific">Xanthomonas graminis pv. phlei</name>
    <dbReference type="NCBI Taxonomy" id="487906"/>
    <lineage>
        <taxon>Bacteria</taxon>
        <taxon>Pseudomonadati</taxon>
        <taxon>Pseudomonadota</taxon>
        <taxon>Gammaproteobacteria</taxon>
        <taxon>Lysobacterales</taxon>
        <taxon>Lysobacteraceae</taxon>
        <taxon>Xanthomonas</taxon>
        <taxon>Xanthomonas translucens group</taxon>
        <taxon>Xanthomonas graminis</taxon>
    </lineage>
</organism>
<dbReference type="RefSeq" id="WP_053838483.1">
    <property type="nucleotide sequence ID" value="NZ_CP076251.1"/>
</dbReference>
<keyword evidence="1" id="KW-0732">Signal</keyword>
<dbReference type="InterPro" id="IPR018637">
    <property type="entry name" value="DUF2059"/>
</dbReference>